<reference evidence="3 4" key="1">
    <citation type="submission" date="2019-02" db="EMBL/GenBank/DDBJ databases">
        <title>Polymorphobacter sp. isolated from the lake at the Tibet of China.</title>
        <authorList>
            <person name="Li A."/>
        </authorList>
    </citation>
    <scope>NUCLEOTIDE SEQUENCE [LARGE SCALE GENOMIC DNA]</scope>
    <source>
        <strain evidence="3 4">DJ1R-1</strain>
    </source>
</reference>
<evidence type="ECO:0000313" key="4">
    <source>
        <dbReference type="Proteomes" id="UP000297737"/>
    </source>
</evidence>
<dbReference type="InterPro" id="IPR036938">
    <property type="entry name" value="PAP2/HPO_sf"/>
</dbReference>
<dbReference type="Proteomes" id="UP000297737">
    <property type="component" value="Unassembled WGS sequence"/>
</dbReference>
<dbReference type="OrthoDB" id="103227at2"/>
<dbReference type="SUPFAM" id="SSF48317">
    <property type="entry name" value="Acid phosphatase/Vanadium-dependent haloperoxidase"/>
    <property type="match status" value="1"/>
</dbReference>
<feature type="domain" description="Ice-binding protein C-terminal" evidence="2">
    <location>
        <begin position="444"/>
        <end position="467"/>
    </location>
</feature>
<keyword evidence="4" id="KW-1185">Reference proteome</keyword>
<evidence type="ECO:0000259" key="1">
    <source>
        <dbReference type="Pfam" id="PF01569"/>
    </source>
</evidence>
<dbReference type="PANTHER" id="PTHR34599:SF1">
    <property type="entry name" value="PHOSPHATIDIC ACID PHOSPHATASE TYPE 2_HALOPEROXIDASE DOMAIN-CONTAINING PROTEIN"/>
    <property type="match status" value="1"/>
</dbReference>
<dbReference type="Pfam" id="PF07589">
    <property type="entry name" value="PEP-CTERM"/>
    <property type="match status" value="1"/>
</dbReference>
<protein>
    <submittedName>
        <fullName evidence="3">Phosphatase PAP2 family protein</fullName>
    </submittedName>
</protein>
<proteinExistence type="predicted"/>
<sequence length="481" mass="49054">MSKSGRNTQSSRRLFPMKSILSGAFAPTAGVRAVCVAFGAAVLLAPAAAQANAVTDVNAALVAAIRSAAMAPPGASRAIAMVDIAVFDAVNAATGLRYDAYFYTGTKASGVSADAAGYVAGYTMLAKLFPAQASALTAAMHTSVAALHLTPARQAAAMALGSGIANGYFAARANDGAATAQTPYVFGTNPGDFQSVNAGAQPVLPSWGKVDPFVMASAGQFSLGAPPALGSAAWVASYTQVRDLGCVTCGTAWQQDTARFWADDGGGTVTPPGHWVEIAADISVAQRLDLLASARLSAMVGVAMADAGISAWDIKYTYDFWRPVTAVRACTLALCGSTGDIEWTPYLPTPNFPSYVSGHSSFSGAGAAALANFFGSDSMNFCVESDPLAGLATRCFTSFAAAAAESGISRIYGGVHYQLDNAPGLGMGGDVGDYVVSHAFQLAAVPEPASWTLLVAGFGVVGATARRHRAVTDALLQPRAA</sequence>
<dbReference type="InterPro" id="IPR052559">
    <property type="entry name" value="V-haloperoxidase"/>
</dbReference>
<evidence type="ECO:0000313" key="3">
    <source>
        <dbReference type="EMBL" id="TFU05984.1"/>
    </source>
</evidence>
<evidence type="ECO:0000259" key="2">
    <source>
        <dbReference type="Pfam" id="PF07589"/>
    </source>
</evidence>
<organism evidence="3 4">
    <name type="scientific">Glacieibacterium arshaanense</name>
    <dbReference type="NCBI Taxonomy" id="2511025"/>
    <lineage>
        <taxon>Bacteria</taxon>
        <taxon>Pseudomonadati</taxon>
        <taxon>Pseudomonadota</taxon>
        <taxon>Alphaproteobacteria</taxon>
        <taxon>Sphingomonadales</taxon>
        <taxon>Sphingosinicellaceae</taxon>
        <taxon>Glacieibacterium</taxon>
    </lineage>
</organism>
<accession>A0A4Y9EQW4</accession>
<name>A0A4Y9EQW4_9SPHN</name>
<dbReference type="NCBIfam" id="NF035944">
    <property type="entry name" value="PEPxxWA-CTERM"/>
    <property type="match status" value="1"/>
</dbReference>
<comment type="caution">
    <text evidence="3">The sequence shown here is derived from an EMBL/GenBank/DDBJ whole genome shotgun (WGS) entry which is preliminary data.</text>
</comment>
<dbReference type="PANTHER" id="PTHR34599">
    <property type="entry name" value="PEROXIDASE-RELATED"/>
    <property type="match status" value="1"/>
</dbReference>
<dbReference type="EMBL" id="SIHO01000001">
    <property type="protein sequence ID" value="TFU05984.1"/>
    <property type="molecule type" value="Genomic_DNA"/>
</dbReference>
<gene>
    <name evidence="3" type="ORF">EUV02_02885</name>
</gene>
<feature type="domain" description="Phosphatidic acid phosphatase type 2/haloperoxidase" evidence="1">
    <location>
        <begin position="300"/>
        <end position="429"/>
    </location>
</feature>
<dbReference type="CDD" id="cd03398">
    <property type="entry name" value="PAP2_haloperoxidase"/>
    <property type="match status" value="1"/>
</dbReference>
<dbReference type="Gene3D" id="1.10.606.20">
    <property type="match status" value="1"/>
</dbReference>
<dbReference type="InterPro" id="IPR000326">
    <property type="entry name" value="PAP2/HPO"/>
</dbReference>
<dbReference type="InterPro" id="IPR013424">
    <property type="entry name" value="Ice-binding_C"/>
</dbReference>
<dbReference type="Pfam" id="PF01569">
    <property type="entry name" value="PAP2"/>
    <property type="match status" value="1"/>
</dbReference>
<dbReference type="AlphaFoldDB" id="A0A4Y9EQW4"/>